<proteinExistence type="predicted"/>
<dbReference type="Gene3D" id="2.160.10.10">
    <property type="entry name" value="Hexapeptide repeat proteins"/>
    <property type="match status" value="1"/>
</dbReference>
<keyword evidence="1" id="KW-0808">Transferase</keyword>
<dbReference type="InterPro" id="IPR018357">
    <property type="entry name" value="Hexapep_transf_CS"/>
</dbReference>
<dbReference type="NCBIfam" id="TIGR03570">
    <property type="entry name" value="NeuD_NnaD"/>
    <property type="match status" value="1"/>
</dbReference>
<sequence>MSMKVIYCAGEQGRVVLDILHSTGNYEEVVFADDEERLHGTEINQTEVIGGLDAVAEMGRDAQVLVAFGDQQTTRIKLAEKLAAEGFGFFNAVHESATVSDTASIGTGTMINGQSYVGPSSELNDHVLVDSCVSISHDSKVKKGGTVTPGVTLAGGVELGSDVYVGPGATVLEEVTVGKGAIIGAGSVVTEDIPAETTVIGSPAKPLK</sequence>
<dbReference type="Proteomes" id="UP001154061">
    <property type="component" value="Unassembled WGS sequence"/>
</dbReference>
<evidence type="ECO:0000313" key="4">
    <source>
        <dbReference type="Proteomes" id="UP001154061"/>
    </source>
</evidence>
<dbReference type="InterPro" id="IPR041561">
    <property type="entry name" value="PglD_N"/>
</dbReference>
<gene>
    <name evidence="3" type="ORF">NDI89_09680</name>
</gene>
<dbReference type="RefSeq" id="WP_277521352.1">
    <property type="nucleotide sequence ID" value="NZ_JAMQOT010000003.1"/>
</dbReference>
<dbReference type="PANTHER" id="PTHR43300">
    <property type="entry name" value="ACETYLTRANSFERASE"/>
    <property type="match status" value="1"/>
</dbReference>
<evidence type="ECO:0000256" key="1">
    <source>
        <dbReference type="ARBA" id="ARBA00022679"/>
    </source>
</evidence>
<dbReference type="InterPro" id="IPR011004">
    <property type="entry name" value="Trimer_LpxA-like_sf"/>
</dbReference>
<dbReference type="Gene3D" id="3.40.50.20">
    <property type="match status" value="1"/>
</dbReference>
<dbReference type="CDD" id="cd03360">
    <property type="entry name" value="LbH_AT_putative"/>
    <property type="match status" value="1"/>
</dbReference>
<organism evidence="3 4">
    <name type="scientific">Natrinema salsiterrestre</name>
    <dbReference type="NCBI Taxonomy" id="2950540"/>
    <lineage>
        <taxon>Archaea</taxon>
        <taxon>Methanobacteriati</taxon>
        <taxon>Methanobacteriota</taxon>
        <taxon>Stenosarchaea group</taxon>
        <taxon>Halobacteria</taxon>
        <taxon>Halobacteriales</taxon>
        <taxon>Natrialbaceae</taxon>
        <taxon>Natrinema</taxon>
    </lineage>
</organism>
<dbReference type="InterPro" id="IPR020019">
    <property type="entry name" value="AcTrfase_PglD-like"/>
</dbReference>
<dbReference type="PROSITE" id="PS00101">
    <property type="entry name" value="HEXAPEP_TRANSFERASES"/>
    <property type="match status" value="1"/>
</dbReference>
<dbReference type="InterPro" id="IPR001451">
    <property type="entry name" value="Hexapep"/>
</dbReference>
<dbReference type="Pfam" id="PF17836">
    <property type="entry name" value="PglD_N"/>
    <property type="match status" value="1"/>
</dbReference>
<dbReference type="SUPFAM" id="SSF51161">
    <property type="entry name" value="Trimeric LpxA-like enzymes"/>
    <property type="match status" value="1"/>
</dbReference>
<evidence type="ECO:0000313" key="3">
    <source>
        <dbReference type="EMBL" id="MDF9745851.1"/>
    </source>
</evidence>
<name>A0A9Q4L0M3_9EURY</name>
<dbReference type="Pfam" id="PF00132">
    <property type="entry name" value="Hexapep"/>
    <property type="match status" value="1"/>
</dbReference>
<comment type="caution">
    <text evidence="3">The sequence shown here is derived from an EMBL/GenBank/DDBJ whole genome shotgun (WGS) entry which is preliminary data.</text>
</comment>
<dbReference type="EMBL" id="JAMQOT010000003">
    <property type="protein sequence ID" value="MDF9745851.1"/>
    <property type="molecule type" value="Genomic_DNA"/>
</dbReference>
<dbReference type="AlphaFoldDB" id="A0A9Q4L0M3"/>
<accession>A0A9Q4L0M3</accession>
<dbReference type="PANTHER" id="PTHR43300:SF7">
    <property type="entry name" value="UDP-N-ACETYLBACILLOSAMINE N-ACETYLTRANSFERASE"/>
    <property type="match status" value="1"/>
</dbReference>
<evidence type="ECO:0000259" key="2">
    <source>
        <dbReference type="Pfam" id="PF17836"/>
    </source>
</evidence>
<feature type="domain" description="PglD N-terminal" evidence="2">
    <location>
        <begin position="5"/>
        <end position="82"/>
    </location>
</feature>
<dbReference type="InterPro" id="IPR050179">
    <property type="entry name" value="Trans_hexapeptide_repeat"/>
</dbReference>
<dbReference type="GO" id="GO:0016740">
    <property type="term" value="F:transferase activity"/>
    <property type="evidence" value="ECO:0007669"/>
    <property type="project" value="UniProtKB-KW"/>
</dbReference>
<protein>
    <submittedName>
        <fullName evidence="3">Acetyltransferase</fullName>
    </submittedName>
</protein>
<keyword evidence="4" id="KW-1185">Reference proteome</keyword>
<reference evidence="3" key="1">
    <citation type="submission" date="2022-06" db="EMBL/GenBank/DDBJ databases">
        <title>Natrinema sp. a new haloarchaeum isolate from saline soil.</title>
        <authorList>
            <person name="Strakova D."/>
            <person name="Galisteo C."/>
            <person name="Sanchez-Porro C."/>
            <person name="Ventosa A."/>
        </authorList>
    </citation>
    <scope>NUCLEOTIDE SEQUENCE</scope>
    <source>
        <strain evidence="3">S1CR25-10</strain>
    </source>
</reference>